<feature type="compositionally biased region" description="Polar residues" evidence="1">
    <location>
        <begin position="14"/>
        <end position="23"/>
    </location>
</feature>
<organism evidence="2 3">
    <name type="scientific">Mycena albidolilacea</name>
    <dbReference type="NCBI Taxonomy" id="1033008"/>
    <lineage>
        <taxon>Eukaryota</taxon>
        <taxon>Fungi</taxon>
        <taxon>Dikarya</taxon>
        <taxon>Basidiomycota</taxon>
        <taxon>Agaricomycotina</taxon>
        <taxon>Agaricomycetes</taxon>
        <taxon>Agaricomycetidae</taxon>
        <taxon>Agaricales</taxon>
        <taxon>Marasmiineae</taxon>
        <taxon>Mycenaceae</taxon>
        <taxon>Mycena</taxon>
    </lineage>
</organism>
<dbReference type="AlphaFoldDB" id="A0AAD6ZUQ3"/>
<evidence type="ECO:0000313" key="3">
    <source>
        <dbReference type="Proteomes" id="UP001218218"/>
    </source>
</evidence>
<comment type="caution">
    <text evidence="2">The sequence shown here is derived from an EMBL/GenBank/DDBJ whole genome shotgun (WGS) entry which is preliminary data.</text>
</comment>
<evidence type="ECO:0000256" key="1">
    <source>
        <dbReference type="SAM" id="MobiDB-lite"/>
    </source>
</evidence>
<feature type="region of interest" description="Disordered" evidence="1">
    <location>
        <begin position="1"/>
        <end position="51"/>
    </location>
</feature>
<accession>A0AAD6ZUQ3</accession>
<dbReference type="Proteomes" id="UP001218218">
    <property type="component" value="Unassembled WGS sequence"/>
</dbReference>
<evidence type="ECO:0000313" key="2">
    <source>
        <dbReference type="EMBL" id="KAJ7340618.1"/>
    </source>
</evidence>
<reference evidence="2" key="1">
    <citation type="submission" date="2023-03" db="EMBL/GenBank/DDBJ databases">
        <title>Massive genome expansion in bonnet fungi (Mycena s.s.) driven by repeated elements and novel gene families across ecological guilds.</title>
        <authorList>
            <consortium name="Lawrence Berkeley National Laboratory"/>
            <person name="Harder C.B."/>
            <person name="Miyauchi S."/>
            <person name="Viragh M."/>
            <person name="Kuo A."/>
            <person name="Thoen E."/>
            <person name="Andreopoulos B."/>
            <person name="Lu D."/>
            <person name="Skrede I."/>
            <person name="Drula E."/>
            <person name="Henrissat B."/>
            <person name="Morin E."/>
            <person name="Kohler A."/>
            <person name="Barry K."/>
            <person name="LaButti K."/>
            <person name="Morin E."/>
            <person name="Salamov A."/>
            <person name="Lipzen A."/>
            <person name="Mereny Z."/>
            <person name="Hegedus B."/>
            <person name="Baldrian P."/>
            <person name="Stursova M."/>
            <person name="Weitz H."/>
            <person name="Taylor A."/>
            <person name="Grigoriev I.V."/>
            <person name="Nagy L.G."/>
            <person name="Martin F."/>
            <person name="Kauserud H."/>
        </authorList>
    </citation>
    <scope>NUCLEOTIDE SEQUENCE</scope>
    <source>
        <strain evidence="2">CBHHK002</strain>
    </source>
</reference>
<gene>
    <name evidence="2" type="ORF">DFH08DRAFT_811829</name>
</gene>
<keyword evidence="3" id="KW-1185">Reference proteome</keyword>
<name>A0AAD6ZUQ3_9AGAR</name>
<protein>
    <submittedName>
        <fullName evidence="2">Uncharacterized protein</fullName>
    </submittedName>
</protein>
<proteinExistence type="predicted"/>
<sequence>MTDRTPRNTRKSSRVLTVESQGRITHHAAGPASEVAVEDKREKVGTGAHKNFDGPVFGTITENYLTGDFRELTSTNGKWKNSKRRADWGQSEVVKKGDEERREFCACKIPRIAVTKEGKSQRIMEDLQVSGRAAVSSGDVLTLESKS</sequence>
<dbReference type="EMBL" id="JARIHO010000026">
    <property type="protein sequence ID" value="KAJ7340618.1"/>
    <property type="molecule type" value="Genomic_DNA"/>
</dbReference>